<sequence>MNNIVTDICDTLTESAKATFGTSTFNKTMFKCSKNQFSKDWYNKDCKKAQREFRKSQSCVRYEQIKEVIKKFEEVQQEENKTGNIGYKNITDNLKLKQDILQKLDEYIVLELSAGDIETEIVDEDELTFNLEGKIRQVILVNTIS</sequence>
<keyword evidence="2" id="KW-1185">Reference proteome</keyword>
<reference evidence="1" key="1">
    <citation type="submission" date="2018-11" db="EMBL/GenBank/DDBJ databases">
        <authorList>
            <person name="Alioto T."/>
            <person name="Alioto T."/>
        </authorList>
    </citation>
    <scope>NUCLEOTIDE SEQUENCE</scope>
</reference>
<dbReference type="AlphaFoldDB" id="A0A8B6D472"/>
<protein>
    <submittedName>
        <fullName evidence="1">Uncharacterized protein</fullName>
    </submittedName>
</protein>
<gene>
    <name evidence="1" type="ORF">MGAL_10B046953</name>
</gene>
<name>A0A8B6D472_MYTGA</name>
<proteinExistence type="predicted"/>
<organism evidence="1 2">
    <name type="scientific">Mytilus galloprovincialis</name>
    <name type="common">Mediterranean mussel</name>
    <dbReference type="NCBI Taxonomy" id="29158"/>
    <lineage>
        <taxon>Eukaryota</taxon>
        <taxon>Metazoa</taxon>
        <taxon>Spiralia</taxon>
        <taxon>Lophotrochozoa</taxon>
        <taxon>Mollusca</taxon>
        <taxon>Bivalvia</taxon>
        <taxon>Autobranchia</taxon>
        <taxon>Pteriomorphia</taxon>
        <taxon>Mytilida</taxon>
        <taxon>Mytiloidea</taxon>
        <taxon>Mytilidae</taxon>
        <taxon>Mytilinae</taxon>
        <taxon>Mytilus</taxon>
    </lineage>
</organism>
<dbReference type="OrthoDB" id="10571112at2759"/>
<dbReference type="EMBL" id="UYJE01002739">
    <property type="protein sequence ID" value="VDI13210.1"/>
    <property type="molecule type" value="Genomic_DNA"/>
</dbReference>
<evidence type="ECO:0000313" key="2">
    <source>
        <dbReference type="Proteomes" id="UP000596742"/>
    </source>
</evidence>
<dbReference type="Proteomes" id="UP000596742">
    <property type="component" value="Unassembled WGS sequence"/>
</dbReference>
<evidence type="ECO:0000313" key="1">
    <source>
        <dbReference type="EMBL" id="VDI13210.1"/>
    </source>
</evidence>
<comment type="caution">
    <text evidence="1">The sequence shown here is derived from an EMBL/GenBank/DDBJ whole genome shotgun (WGS) entry which is preliminary data.</text>
</comment>
<accession>A0A8B6D472</accession>